<comment type="caution">
    <text evidence="11">The sequence shown here is derived from an EMBL/GenBank/DDBJ whole genome shotgun (WGS) entry which is preliminary data.</text>
</comment>
<comment type="catalytic activity">
    <reaction evidence="9">
        <text>harderoheme III + H2O2 + H(+) = heme b + CO2 + 2 H2O</text>
        <dbReference type="Rhea" id="RHEA:57944"/>
        <dbReference type="ChEBI" id="CHEBI:15377"/>
        <dbReference type="ChEBI" id="CHEBI:15378"/>
        <dbReference type="ChEBI" id="CHEBI:16240"/>
        <dbReference type="ChEBI" id="CHEBI:16526"/>
        <dbReference type="ChEBI" id="CHEBI:60344"/>
        <dbReference type="ChEBI" id="CHEBI:142463"/>
    </reaction>
</comment>
<keyword evidence="4 9" id="KW-0408">Iron</keyword>
<comment type="pathway">
    <text evidence="9">Porphyrin-containing compound metabolism; protoheme biosynthesis.</text>
</comment>
<sequence>MIESVPEQDAASSAPAPESEATTARPLTQFTMYAVFRRDPANELELAGRGIEKAVDELDGILGELAAAGVTVRGLYDVSGFRADGEVLVWLHGPVPNDLQWGLRQIRRTELFAPLLPSWQAVGVHRAAEFNERHMPAFMLGKAPQQWVTVYPFVRSYEWYLLPEEERSRMLADHGRRGAAFRSTLANTVAAFGISDYEWLLALEDDELINLVDMMRDLRYTDARLHVREEVPFYTGRRITAAELVEVLQ</sequence>
<dbReference type="GO" id="GO:0016634">
    <property type="term" value="F:oxidoreductase activity, acting on the CH-CH group of donors, oxygen as acceptor"/>
    <property type="evidence" value="ECO:0007669"/>
    <property type="project" value="UniProtKB-UniRule"/>
</dbReference>
<dbReference type="Gene3D" id="3.30.70.1030">
    <property type="entry name" value="Apc35880, domain 1"/>
    <property type="match status" value="1"/>
</dbReference>
<evidence type="ECO:0000313" key="11">
    <source>
        <dbReference type="EMBL" id="KAB1654559.1"/>
    </source>
</evidence>
<dbReference type="NCBIfam" id="NF042928">
    <property type="entry name" value="HemQ_actino"/>
    <property type="match status" value="1"/>
</dbReference>
<feature type="compositionally biased region" description="Low complexity" evidence="10">
    <location>
        <begin position="10"/>
        <end position="23"/>
    </location>
</feature>
<dbReference type="PANTHER" id="PTHR36843:SF1">
    <property type="entry name" value="COPROHEME DECARBOXYLASE"/>
    <property type="match status" value="1"/>
</dbReference>
<gene>
    <name evidence="9" type="primary">chdC</name>
    <name evidence="11" type="ORF">F8O01_13470</name>
</gene>
<evidence type="ECO:0000256" key="2">
    <source>
        <dbReference type="ARBA" id="ARBA00022617"/>
    </source>
</evidence>
<keyword evidence="9" id="KW-0560">Oxidoreductase</keyword>
<evidence type="ECO:0000256" key="1">
    <source>
        <dbReference type="ARBA" id="ARBA00014413"/>
    </source>
</evidence>
<evidence type="ECO:0000256" key="6">
    <source>
        <dbReference type="ARBA" id="ARBA00030236"/>
    </source>
</evidence>
<keyword evidence="2 9" id="KW-0349">Heme</keyword>
<dbReference type="Pfam" id="PF06778">
    <property type="entry name" value="Chlor_dismutase"/>
    <property type="match status" value="1"/>
</dbReference>
<dbReference type="InterPro" id="IPR010644">
    <property type="entry name" value="ChdC/CLD"/>
</dbReference>
<dbReference type="GO" id="GO:0046872">
    <property type="term" value="F:metal ion binding"/>
    <property type="evidence" value="ECO:0007669"/>
    <property type="project" value="UniProtKB-KW"/>
</dbReference>
<evidence type="ECO:0000256" key="4">
    <source>
        <dbReference type="ARBA" id="ARBA00023004"/>
    </source>
</evidence>
<dbReference type="Proteomes" id="UP000467240">
    <property type="component" value="Unassembled WGS sequence"/>
</dbReference>
<evidence type="ECO:0000256" key="10">
    <source>
        <dbReference type="SAM" id="MobiDB-lite"/>
    </source>
</evidence>
<dbReference type="PANTHER" id="PTHR36843">
    <property type="entry name" value="HEME-DEPENDENT PEROXIDASE YWFI-RELATED"/>
    <property type="match status" value="1"/>
</dbReference>
<accession>A0A7J5BPD7</accession>
<dbReference type="RefSeq" id="WP_158041475.1">
    <property type="nucleotide sequence ID" value="NZ_JACCFV010000001.1"/>
</dbReference>
<evidence type="ECO:0000256" key="8">
    <source>
        <dbReference type="ARBA" id="ARBA00050019"/>
    </source>
</evidence>
<dbReference type="HAMAP" id="MF_02244">
    <property type="entry name" value="Coproheme_decarbox_2"/>
    <property type="match status" value="1"/>
</dbReference>
<feature type="region of interest" description="Disordered" evidence="10">
    <location>
        <begin position="1"/>
        <end position="23"/>
    </location>
</feature>
<keyword evidence="3 9" id="KW-0479">Metal-binding</keyword>
<dbReference type="SUPFAM" id="SSF54909">
    <property type="entry name" value="Dimeric alpha+beta barrel"/>
    <property type="match status" value="1"/>
</dbReference>
<comment type="function">
    <text evidence="9">Involved in coproporphyrin-dependent heme b biosynthesis. Catalyzes the decarboxylation of Fe-coproporphyrin III (coproheme) to heme b (protoheme IX), the last step of the pathway. The reaction occurs in a stepwise manner with a three-propionate intermediate.</text>
</comment>
<dbReference type="GO" id="GO:0020037">
    <property type="term" value="F:heme binding"/>
    <property type="evidence" value="ECO:0007669"/>
    <property type="project" value="InterPro"/>
</dbReference>
<comment type="catalytic activity">
    <reaction evidence="7">
        <text>Fe-coproporphyrin III + 2 H2O2 + 2 H(+) = heme b + 2 CO2 + 4 H2O</text>
        <dbReference type="Rhea" id="RHEA:56516"/>
        <dbReference type="ChEBI" id="CHEBI:15377"/>
        <dbReference type="ChEBI" id="CHEBI:15378"/>
        <dbReference type="ChEBI" id="CHEBI:16240"/>
        <dbReference type="ChEBI" id="CHEBI:16526"/>
        <dbReference type="ChEBI" id="CHEBI:60344"/>
        <dbReference type="ChEBI" id="CHEBI:68438"/>
        <dbReference type="EC" id="1.3.98.5"/>
    </reaction>
    <physiologicalReaction direction="left-to-right" evidence="7">
        <dbReference type="Rhea" id="RHEA:56517"/>
    </physiologicalReaction>
</comment>
<dbReference type="InterPro" id="IPR011008">
    <property type="entry name" value="Dimeric_a/b-barrel"/>
</dbReference>
<evidence type="ECO:0000256" key="7">
    <source>
        <dbReference type="ARBA" id="ARBA00049896"/>
    </source>
</evidence>
<comment type="similarity">
    <text evidence="9">Belongs to the ChdC family. Type 2 subfamily.</text>
</comment>
<reference evidence="11 12" key="1">
    <citation type="submission" date="2019-09" db="EMBL/GenBank/DDBJ databases">
        <title>Phylogeny of genus Pseudoclavibacter and closely related genus.</title>
        <authorList>
            <person name="Li Y."/>
        </authorList>
    </citation>
    <scope>NUCLEOTIDE SEQUENCE [LARGE SCALE GENOMIC DNA]</scope>
    <source>
        <strain evidence="11 12">DSM 23821</strain>
    </source>
</reference>
<dbReference type="AlphaFoldDB" id="A0A7J5BPD7"/>
<dbReference type="EMBL" id="WBJZ01000018">
    <property type="protein sequence ID" value="KAB1654559.1"/>
    <property type="molecule type" value="Genomic_DNA"/>
</dbReference>
<proteinExistence type="inferred from homology"/>
<dbReference type="GO" id="GO:0006785">
    <property type="term" value="P:heme B biosynthetic process"/>
    <property type="evidence" value="ECO:0007669"/>
    <property type="project" value="UniProtKB-UniRule"/>
</dbReference>
<keyword evidence="9" id="KW-0350">Heme biosynthesis</keyword>
<organism evidence="11 12">
    <name type="scientific">Pseudoclavibacter chungangensis</name>
    <dbReference type="NCBI Taxonomy" id="587635"/>
    <lineage>
        <taxon>Bacteria</taxon>
        <taxon>Bacillati</taxon>
        <taxon>Actinomycetota</taxon>
        <taxon>Actinomycetes</taxon>
        <taxon>Micrococcales</taxon>
        <taxon>Microbacteriaceae</taxon>
        <taxon>Pseudoclavibacter</taxon>
    </lineage>
</organism>
<evidence type="ECO:0000256" key="9">
    <source>
        <dbReference type="HAMAP-Rule" id="MF_02244"/>
    </source>
</evidence>
<feature type="binding site" description="axial binding residue" evidence="9">
    <location>
        <position position="174"/>
    </location>
    <ligand>
        <name>Fe-coproporphyrin III</name>
        <dbReference type="ChEBI" id="CHEBI:68438"/>
    </ligand>
    <ligandPart>
        <name>Fe</name>
        <dbReference type="ChEBI" id="CHEBI:18248"/>
    </ligandPart>
</feature>
<dbReference type="OrthoDB" id="9773646at2"/>
<dbReference type="EC" id="1.3.98.5" evidence="8 9"/>
<protein>
    <recommendedName>
        <fullName evidence="1 9">Coproheme decarboxylase</fullName>
        <ecNumber evidence="8 9">1.3.98.5</ecNumber>
    </recommendedName>
    <alternativeName>
        <fullName evidence="5 9">Coproheme III oxidative decarboxylase</fullName>
    </alternativeName>
    <alternativeName>
        <fullName evidence="6 9">Hydrogen peroxide-dependent heme synthase</fullName>
    </alternativeName>
</protein>
<name>A0A7J5BPD7_9MICO</name>
<keyword evidence="12" id="KW-1185">Reference proteome</keyword>
<comment type="catalytic activity">
    <reaction evidence="9">
        <text>Fe-coproporphyrin III + H2O2 + H(+) = harderoheme III + CO2 + 2 H2O</text>
        <dbReference type="Rhea" id="RHEA:57940"/>
        <dbReference type="ChEBI" id="CHEBI:15377"/>
        <dbReference type="ChEBI" id="CHEBI:15378"/>
        <dbReference type="ChEBI" id="CHEBI:16240"/>
        <dbReference type="ChEBI" id="CHEBI:16526"/>
        <dbReference type="ChEBI" id="CHEBI:68438"/>
        <dbReference type="ChEBI" id="CHEBI:142463"/>
    </reaction>
</comment>
<evidence type="ECO:0000313" key="12">
    <source>
        <dbReference type="Proteomes" id="UP000467240"/>
    </source>
</evidence>
<feature type="active site" evidence="9">
    <location>
        <position position="151"/>
    </location>
</feature>
<comment type="cofactor">
    <cofactor evidence="9">
        <name>Fe-coproporphyrin III</name>
        <dbReference type="ChEBI" id="CHEBI:68438"/>
    </cofactor>
    <text evidence="9">Fe-coproporphyrin III acts as both substrate and redox cofactor.</text>
</comment>
<evidence type="ECO:0000256" key="5">
    <source>
        <dbReference type="ARBA" id="ARBA00029882"/>
    </source>
</evidence>
<evidence type="ECO:0000256" key="3">
    <source>
        <dbReference type="ARBA" id="ARBA00022723"/>
    </source>
</evidence>